<accession>A0ABN9U9F2</accession>
<name>A0ABN9U9F2_9DINO</name>
<evidence type="ECO:0008006" key="3">
    <source>
        <dbReference type="Google" id="ProtNLM"/>
    </source>
</evidence>
<sequence>MLTYAFAPSSPMAIRPAAQPPAALGTALALDDRIVLQSGRCILRCGSNVATAEGQNCSSSSKNQSLEMLHDPLHVSNAHRVVGWSIKEWLKFIGPHGAGVKFAFQAVSSGARLDKMRPSLKGMDPNQAQQWQGATAEANRHNVDTLKVLLMLQMFVIFPF</sequence>
<keyword evidence="2" id="KW-1185">Reference proteome</keyword>
<dbReference type="EMBL" id="CAUYUJ010015587">
    <property type="protein sequence ID" value="CAK0855928.1"/>
    <property type="molecule type" value="Genomic_DNA"/>
</dbReference>
<protein>
    <recommendedName>
        <fullName evidence="3">FHA domain-containing protein</fullName>
    </recommendedName>
</protein>
<organism evidence="1 2">
    <name type="scientific">Prorocentrum cordatum</name>
    <dbReference type="NCBI Taxonomy" id="2364126"/>
    <lineage>
        <taxon>Eukaryota</taxon>
        <taxon>Sar</taxon>
        <taxon>Alveolata</taxon>
        <taxon>Dinophyceae</taxon>
        <taxon>Prorocentrales</taxon>
        <taxon>Prorocentraceae</taxon>
        <taxon>Prorocentrum</taxon>
    </lineage>
</organism>
<dbReference type="Proteomes" id="UP001189429">
    <property type="component" value="Unassembled WGS sequence"/>
</dbReference>
<evidence type="ECO:0000313" key="1">
    <source>
        <dbReference type="EMBL" id="CAK0855928.1"/>
    </source>
</evidence>
<comment type="caution">
    <text evidence="1">The sequence shown here is derived from an EMBL/GenBank/DDBJ whole genome shotgun (WGS) entry which is preliminary data.</text>
</comment>
<proteinExistence type="predicted"/>
<reference evidence="1" key="1">
    <citation type="submission" date="2023-10" db="EMBL/GenBank/DDBJ databases">
        <authorList>
            <person name="Chen Y."/>
            <person name="Shah S."/>
            <person name="Dougan E. K."/>
            <person name="Thang M."/>
            <person name="Chan C."/>
        </authorList>
    </citation>
    <scope>NUCLEOTIDE SEQUENCE [LARGE SCALE GENOMIC DNA]</scope>
</reference>
<gene>
    <name evidence="1" type="ORF">PCOR1329_LOCUS46442</name>
</gene>
<evidence type="ECO:0000313" key="2">
    <source>
        <dbReference type="Proteomes" id="UP001189429"/>
    </source>
</evidence>